<reference evidence="1 2" key="1">
    <citation type="submission" date="2021-03" db="EMBL/GenBank/DDBJ databases">
        <authorList>
            <person name="Peeters C."/>
        </authorList>
    </citation>
    <scope>NUCLEOTIDE SEQUENCE [LARGE SCALE GENOMIC DNA]</scope>
    <source>
        <strain evidence="1 2">LMG 26411</strain>
    </source>
</reference>
<protein>
    <submittedName>
        <fullName evidence="1">Uncharacterized protein</fullName>
    </submittedName>
</protein>
<dbReference type="EMBL" id="CAJPVI010000064">
    <property type="protein sequence ID" value="CAG2159719.1"/>
    <property type="molecule type" value="Genomic_DNA"/>
</dbReference>
<evidence type="ECO:0000313" key="2">
    <source>
        <dbReference type="Proteomes" id="UP000672657"/>
    </source>
</evidence>
<sequence>MVLPFRIRKRFHWLVGRHVEVTCVTVPTRPSAKHADPCPATRLLGEPLPSMNVASVHAPQYAARVTLVALFLLRPRTPFGMNLDRPIGPSQSTSCPSGSDICTAVYRVQRSHTPLVAAGQLMCARTNHVSGVRLTHVLSATKSPKPPAKPIGIAVSGVLSVGQYLLEPIEKNAATLCGLDSRPSSVVV</sequence>
<keyword evidence="2" id="KW-1185">Reference proteome</keyword>
<proteinExistence type="predicted"/>
<evidence type="ECO:0000313" key="1">
    <source>
        <dbReference type="EMBL" id="CAG2159719.1"/>
    </source>
</evidence>
<dbReference type="Proteomes" id="UP000672657">
    <property type="component" value="Unassembled WGS sequence"/>
</dbReference>
<gene>
    <name evidence="1" type="ORF">LMG26411_06923</name>
</gene>
<accession>A0ABN7QCC7</accession>
<comment type="caution">
    <text evidence="1">The sequence shown here is derived from an EMBL/GenBank/DDBJ whole genome shotgun (WGS) entry which is preliminary data.</text>
</comment>
<name>A0ABN7QCC7_9BURK</name>
<organism evidence="1 2">
    <name type="scientific">Cupriavidus numazuensis</name>
    <dbReference type="NCBI Taxonomy" id="221992"/>
    <lineage>
        <taxon>Bacteria</taxon>
        <taxon>Pseudomonadati</taxon>
        <taxon>Pseudomonadota</taxon>
        <taxon>Betaproteobacteria</taxon>
        <taxon>Burkholderiales</taxon>
        <taxon>Burkholderiaceae</taxon>
        <taxon>Cupriavidus</taxon>
    </lineage>
</organism>